<evidence type="ECO:0000256" key="4">
    <source>
        <dbReference type="ARBA" id="ARBA00022679"/>
    </source>
</evidence>
<feature type="domain" description="Glycosyltransferase 2-like" evidence="5">
    <location>
        <begin position="8"/>
        <end position="174"/>
    </location>
</feature>
<accession>A0A917W1Q9</accession>
<keyword evidence="7" id="KW-1185">Reference proteome</keyword>
<dbReference type="PANTHER" id="PTHR43179:SF12">
    <property type="entry name" value="GALACTOFURANOSYLTRANSFERASE GLFT2"/>
    <property type="match status" value="1"/>
</dbReference>
<keyword evidence="4 6" id="KW-0808">Transferase</keyword>
<dbReference type="Proteomes" id="UP000654670">
    <property type="component" value="Unassembled WGS sequence"/>
</dbReference>
<comment type="pathway">
    <text evidence="1">Cell wall biogenesis; cell wall polysaccharide biosynthesis.</text>
</comment>
<evidence type="ECO:0000256" key="1">
    <source>
        <dbReference type="ARBA" id="ARBA00004776"/>
    </source>
</evidence>
<dbReference type="AlphaFoldDB" id="A0A917W1Q9"/>
<evidence type="ECO:0000259" key="5">
    <source>
        <dbReference type="Pfam" id="PF00535"/>
    </source>
</evidence>
<comment type="similarity">
    <text evidence="2">Belongs to the glycosyltransferase 2 family.</text>
</comment>
<evidence type="ECO:0000256" key="3">
    <source>
        <dbReference type="ARBA" id="ARBA00022676"/>
    </source>
</evidence>
<dbReference type="InterPro" id="IPR029044">
    <property type="entry name" value="Nucleotide-diphossugar_trans"/>
</dbReference>
<comment type="caution">
    <text evidence="6">The sequence shown here is derived from an EMBL/GenBank/DDBJ whole genome shotgun (WGS) entry which is preliminary data.</text>
</comment>
<keyword evidence="3" id="KW-0328">Glycosyltransferase</keyword>
<organism evidence="6 7">
    <name type="scientific">Sporolactobacillus putidus</name>
    <dbReference type="NCBI Taxonomy" id="492735"/>
    <lineage>
        <taxon>Bacteria</taxon>
        <taxon>Bacillati</taxon>
        <taxon>Bacillota</taxon>
        <taxon>Bacilli</taxon>
        <taxon>Bacillales</taxon>
        <taxon>Sporolactobacillaceae</taxon>
        <taxon>Sporolactobacillus</taxon>
    </lineage>
</organism>
<reference evidence="6" key="1">
    <citation type="journal article" date="2014" name="Int. J. Syst. Evol. Microbiol.">
        <title>Complete genome sequence of Corynebacterium casei LMG S-19264T (=DSM 44701T), isolated from a smear-ripened cheese.</title>
        <authorList>
            <consortium name="US DOE Joint Genome Institute (JGI-PGF)"/>
            <person name="Walter F."/>
            <person name="Albersmeier A."/>
            <person name="Kalinowski J."/>
            <person name="Ruckert C."/>
        </authorList>
    </citation>
    <scope>NUCLEOTIDE SEQUENCE</scope>
    <source>
        <strain evidence="6">JCM 15325</strain>
    </source>
</reference>
<protein>
    <submittedName>
        <fullName evidence="6">Glycosyl transferase family 2</fullName>
    </submittedName>
</protein>
<dbReference type="RefSeq" id="WP_188802341.1">
    <property type="nucleotide sequence ID" value="NZ_BMOK01000004.1"/>
</dbReference>
<name>A0A917W1Q9_9BACL</name>
<proteinExistence type="inferred from homology"/>
<evidence type="ECO:0000256" key="2">
    <source>
        <dbReference type="ARBA" id="ARBA00006739"/>
    </source>
</evidence>
<gene>
    <name evidence="6" type="primary">cps3B</name>
    <name evidence="6" type="ORF">GCM10007968_13710</name>
</gene>
<reference evidence="6" key="2">
    <citation type="submission" date="2020-09" db="EMBL/GenBank/DDBJ databases">
        <authorList>
            <person name="Sun Q."/>
            <person name="Ohkuma M."/>
        </authorList>
    </citation>
    <scope>NUCLEOTIDE SEQUENCE</scope>
    <source>
        <strain evidence="6">JCM 15325</strain>
    </source>
</reference>
<dbReference type="Pfam" id="PF00535">
    <property type="entry name" value="Glycos_transf_2"/>
    <property type="match status" value="1"/>
</dbReference>
<sequence length="308" mass="35429">MGDTIASIIVTYNRKALLAEAINSLLSQTYPISKIIIIDNASTDGSKEYLEELHLLNEKVDYVVLPENLGGAGGFYHGIERAIAGNFDWISLSDDDAIFDSRYFEEIIKGSKENPQVKAFAGAVMEQGELCPLHRARVLDRISFQFSFCGEEYYKGPPFPIDIFSFVGCVIHKSIIRQIGLPDKEYFIRGDDSEYALRVGEKTEILCVPHAVVNHKIKPKKGNGESFVPDWKDFYDLRNHYFFAVKHSSNRYSTYRYIYAGLIRRELATLVKRKYAGYKRYRLRMLNDIFWAVMRNKKGKNERYLPGK</sequence>
<evidence type="ECO:0000313" key="6">
    <source>
        <dbReference type="EMBL" id="GGL50699.1"/>
    </source>
</evidence>
<dbReference type="Gene3D" id="3.90.550.10">
    <property type="entry name" value="Spore Coat Polysaccharide Biosynthesis Protein SpsA, Chain A"/>
    <property type="match status" value="1"/>
</dbReference>
<dbReference type="EMBL" id="BMOK01000004">
    <property type="protein sequence ID" value="GGL50699.1"/>
    <property type="molecule type" value="Genomic_DNA"/>
</dbReference>
<evidence type="ECO:0000313" key="7">
    <source>
        <dbReference type="Proteomes" id="UP000654670"/>
    </source>
</evidence>
<dbReference type="PANTHER" id="PTHR43179">
    <property type="entry name" value="RHAMNOSYLTRANSFERASE WBBL"/>
    <property type="match status" value="1"/>
</dbReference>
<dbReference type="SUPFAM" id="SSF53448">
    <property type="entry name" value="Nucleotide-diphospho-sugar transferases"/>
    <property type="match status" value="1"/>
</dbReference>
<dbReference type="GO" id="GO:0016757">
    <property type="term" value="F:glycosyltransferase activity"/>
    <property type="evidence" value="ECO:0007669"/>
    <property type="project" value="UniProtKB-KW"/>
</dbReference>
<dbReference type="InterPro" id="IPR001173">
    <property type="entry name" value="Glyco_trans_2-like"/>
</dbReference>
<dbReference type="CDD" id="cd04185">
    <property type="entry name" value="GT_2_like_b"/>
    <property type="match status" value="1"/>
</dbReference>